<dbReference type="AlphaFoldDB" id="A0AAV3ZSQ8"/>
<accession>A0AAV3ZSQ8</accession>
<proteinExistence type="predicted"/>
<evidence type="ECO:0000313" key="8">
    <source>
        <dbReference type="Proteomes" id="UP000735302"/>
    </source>
</evidence>
<dbReference type="InterPro" id="IPR017452">
    <property type="entry name" value="GPCR_Rhodpsn_7TM"/>
</dbReference>
<dbReference type="InterPro" id="IPR052954">
    <property type="entry name" value="GPCR-Ligand_Int"/>
</dbReference>
<organism evidence="7 8">
    <name type="scientific">Plakobranchus ocellatus</name>
    <dbReference type="NCBI Taxonomy" id="259542"/>
    <lineage>
        <taxon>Eukaryota</taxon>
        <taxon>Metazoa</taxon>
        <taxon>Spiralia</taxon>
        <taxon>Lophotrochozoa</taxon>
        <taxon>Mollusca</taxon>
        <taxon>Gastropoda</taxon>
        <taxon>Heterobranchia</taxon>
        <taxon>Euthyneura</taxon>
        <taxon>Panpulmonata</taxon>
        <taxon>Sacoglossa</taxon>
        <taxon>Placobranchoidea</taxon>
        <taxon>Plakobranchidae</taxon>
        <taxon>Plakobranchus</taxon>
    </lineage>
</organism>
<dbReference type="Proteomes" id="UP000735302">
    <property type="component" value="Unassembled WGS sequence"/>
</dbReference>
<evidence type="ECO:0000256" key="3">
    <source>
        <dbReference type="ARBA" id="ARBA00022989"/>
    </source>
</evidence>
<evidence type="ECO:0000256" key="2">
    <source>
        <dbReference type="ARBA" id="ARBA00022692"/>
    </source>
</evidence>
<feature type="transmembrane region" description="Helical" evidence="5">
    <location>
        <begin position="306"/>
        <end position="327"/>
    </location>
</feature>
<keyword evidence="7" id="KW-0675">Receptor</keyword>
<feature type="transmembrane region" description="Helical" evidence="5">
    <location>
        <begin position="98"/>
        <end position="122"/>
    </location>
</feature>
<dbReference type="InterPro" id="IPR000276">
    <property type="entry name" value="GPCR_Rhodpsn"/>
</dbReference>
<protein>
    <submittedName>
        <fullName evidence="7">Chemosensory receptor a</fullName>
    </submittedName>
</protein>
<dbReference type="Pfam" id="PF00001">
    <property type="entry name" value="7tm_1"/>
    <property type="match status" value="1"/>
</dbReference>
<comment type="caution">
    <text evidence="7">The sequence shown here is derived from an EMBL/GenBank/DDBJ whole genome shotgun (WGS) entry which is preliminary data.</text>
</comment>
<dbReference type="EMBL" id="BLXT01003558">
    <property type="protein sequence ID" value="GFO02066.1"/>
    <property type="molecule type" value="Genomic_DNA"/>
</dbReference>
<feature type="transmembrane region" description="Helical" evidence="5">
    <location>
        <begin position="187"/>
        <end position="206"/>
    </location>
</feature>
<feature type="transmembrane region" description="Helical" evidence="5">
    <location>
        <begin position="55"/>
        <end position="86"/>
    </location>
</feature>
<reference evidence="7 8" key="1">
    <citation type="journal article" date="2021" name="Elife">
        <title>Chloroplast acquisition without the gene transfer in kleptoplastic sea slugs, Plakobranchus ocellatus.</title>
        <authorList>
            <person name="Maeda T."/>
            <person name="Takahashi S."/>
            <person name="Yoshida T."/>
            <person name="Shimamura S."/>
            <person name="Takaki Y."/>
            <person name="Nagai Y."/>
            <person name="Toyoda A."/>
            <person name="Suzuki Y."/>
            <person name="Arimoto A."/>
            <person name="Ishii H."/>
            <person name="Satoh N."/>
            <person name="Nishiyama T."/>
            <person name="Hasebe M."/>
            <person name="Maruyama T."/>
            <person name="Minagawa J."/>
            <person name="Obokata J."/>
            <person name="Shigenobu S."/>
        </authorList>
    </citation>
    <scope>NUCLEOTIDE SEQUENCE [LARGE SCALE GENOMIC DNA]</scope>
</reference>
<feature type="transmembrane region" description="Helical" evidence="5">
    <location>
        <begin position="240"/>
        <end position="264"/>
    </location>
</feature>
<dbReference type="GO" id="GO:0004930">
    <property type="term" value="F:G protein-coupled receptor activity"/>
    <property type="evidence" value="ECO:0007669"/>
    <property type="project" value="InterPro"/>
</dbReference>
<dbReference type="PANTHER" id="PTHR46641:SF2">
    <property type="entry name" value="FMRFAMIDE RECEPTOR"/>
    <property type="match status" value="1"/>
</dbReference>
<dbReference type="PROSITE" id="PS50262">
    <property type="entry name" value="G_PROTEIN_RECEP_F1_2"/>
    <property type="match status" value="1"/>
</dbReference>
<evidence type="ECO:0000256" key="1">
    <source>
        <dbReference type="ARBA" id="ARBA00004370"/>
    </source>
</evidence>
<keyword evidence="8" id="KW-1185">Reference proteome</keyword>
<keyword evidence="3 5" id="KW-1133">Transmembrane helix</keyword>
<dbReference type="PRINTS" id="PR00237">
    <property type="entry name" value="GPCRRHODOPSN"/>
</dbReference>
<evidence type="ECO:0000313" key="7">
    <source>
        <dbReference type="EMBL" id="GFO02066.1"/>
    </source>
</evidence>
<gene>
    <name evidence="7" type="ORF">PoB_002857100</name>
</gene>
<evidence type="ECO:0000256" key="5">
    <source>
        <dbReference type="SAM" id="Phobius"/>
    </source>
</evidence>
<keyword evidence="4 5" id="KW-0472">Membrane</keyword>
<sequence>MSGQIFGPEFNIPSSSFACDLDSNNGNSSAFFMMNETSLSVPGNHGIMEWFARDIFYNVISVVIWLFFGIGIMGIIGNILTIVVFIKLGFSETIHMSYLALAVSDLCAIITTIWCGICYSPLIEILLNRFRIVTELNLFANFTCFWPHLAFSKTTALITAWISLERCLCVVFPIKVKLIITRSVTKIVLLVIFITGCGPVVFAYTGRKSEWRFDPMQNQTRFFMFENGVKGLNLLNRLAFSLYSAVYPVFSWVSVIMCTTFLIIKLRQSATWRKRNVTAPSDGIIHRNQVEERRISVKANRITKTVVAVAIIFIVCSFPISISVFFSSLMREFSLSGRLRYLVSLNASIIVALSEINSSVNIIVFTVMGTRFRSTLLKILCRK</sequence>
<dbReference type="SUPFAM" id="SSF81321">
    <property type="entry name" value="Family A G protein-coupled receptor-like"/>
    <property type="match status" value="1"/>
</dbReference>
<dbReference type="GO" id="GO:0016020">
    <property type="term" value="C:membrane"/>
    <property type="evidence" value="ECO:0007669"/>
    <property type="project" value="UniProtKB-SubCell"/>
</dbReference>
<comment type="subcellular location">
    <subcellularLocation>
        <location evidence="1">Membrane</location>
    </subcellularLocation>
</comment>
<evidence type="ECO:0000256" key="4">
    <source>
        <dbReference type="ARBA" id="ARBA00023136"/>
    </source>
</evidence>
<keyword evidence="2 5" id="KW-0812">Transmembrane</keyword>
<evidence type="ECO:0000259" key="6">
    <source>
        <dbReference type="PROSITE" id="PS50262"/>
    </source>
</evidence>
<feature type="transmembrane region" description="Helical" evidence="5">
    <location>
        <begin position="347"/>
        <end position="368"/>
    </location>
</feature>
<dbReference type="Gene3D" id="1.20.1070.10">
    <property type="entry name" value="Rhodopsin 7-helix transmembrane proteins"/>
    <property type="match status" value="1"/>
</dbReference>
<dbReference type="PANTHER" id="PTHR46641">
    <property type="entry name" value="FMRFAMIDE RECEPTOR-RELATED"/>
    <property type="match status" value="1"/>
</dbReference>
<name>A0AAV3ZSQ8_9GAST</name>
<feature type="domain" description="G-protein coupled receptors family 1 profile" evidence="6">
    <location>
        <begin position="77"/>
        <end position="365"/>
    </location>
</feature>